<evidence type="ECO:0000313" key="1">
    <source>
        <dbReference type="EMBL" id="CAI5719974.1"/>
    </source>
</evidence>
<organism evidence="1 2">
    <name type="scientific">Peronospora destructor</name>
    <dbReference type="NCBI Taxonomy" id="86335"/>
    <lineage>
        <taxon>Eukaryota</taxon>
        <taxon>Sar</taxon>
        <taxon>Stramenopiles</taxon>
        <taxon>Oomycota</taxon>
        <taxon>Peronosporomycetes</taxon>
        <taxon>Peronosporales</taxon>
        <taxon>Peronosporaceae</taxon>
        <taxon>Peronospora</taxon>
    </lineage>
</organism>
<sequence length="312" mass="34815">MKVAVYIVGASGTGAHRICWYTGTSDAQVEMAIRMQLHLPQGVKFLLRDADADVVPVSSTLPNDHHFTLVLPEGLGFENVCTSIDGVTSGVIDQTLPSVDDASVITREQVTSTSTSTAKRKRLEAEETVSSQTTMSPVNCIITTIQLESTPPPRSIAPIIAQFVETFTQPIANDDNVSFIPNAGRFALYALYCKVVRDMKFHPKREDVFYKMTSMHGKVDRQRVVRYYKCLAEDGEGTEFVQHKPQGKGVLLRRYRQVDSMEQLTVMARSAPFVSWLKLDPCDVVALYVRFIQSFTPIVKSDFRAQAKEDRA</sequence>
<dbReference type="Proteomes" id="UP001162029">
    <property type="component" value="Unassembled WGS sequence"/>
</dbReference>
<proteinExistence type="predicted"/>
<name>A0AAV0TDB5_9STRA</name>
<keyword evidence="2" id="KW-1185">Reference proteome</keyword>
<gene>
    <name evidence="1" type="ORF">PDE001_LOCUS2150</name>
</gene>
<accession>A0AAV0TDB5</accession>
<dbReference type="EMBL" id="CANTFM010000361">
    <property type="protein sequence ID" value="CAI5719974.1"/>
    <property type="molecule type" value="Genomic_DNA"/>
</dbReference>
<reference evidence="1" key="1">
    <citation type="submission" date="2022-12" db="EMBL/GenBank/DDBJ databases">
        <authorList>
            <person name="Webb A."/>
        </authorList>
    </citation>
    <scope>NUCLEOTIDE SEQUENCE</scope>
    <source>
        <strain evidence="1">Pd1</strain>
    </source>
</reference>
<dbReference type="AlphaFoldDB" id="A0AAV0TDB5"/>
<protein>
    <submittedName>
        <fullName evidence="1">Uncharacterized protein</fullName>
    </submittedName>
</protein>
<evidence type="ECO:0000313" key="2">
    <source>
        <dbReference type="Proteomes" id="UP001162029"/>
    </source>
</evidence>
<comment type="caution">
    <text evidence="1">The sequence shown here is derived from an EMBL/GenBank/DDBJ whole genome shotgun (WGS) entry which is preliminary data.</text>
</comment>